<evidence type="ECO:0000256" key="3">
    <source>
        <dbReference type="ARBA" id="ARBA00023004"/>
    </source>
</evidence>
<name>A0A9D9HTH0_9BACT</name>
<dbReference type="Gene3D" id="2.102.10.10">
    <property type="entry name" value="Rieske [2Fe-2S] iron-sulphur domain"/>
    <property type="match status" value="1"/>
</dbReference>
<keyword evidence="2" id="KW-0479">Metal-binding</keyword>
<evidence type="ECO:0000313" key="7">
    <source>
        <dbReference type="Proteomes" id="UP000823641"/>
    </source>
</evidence>
<comment type="caution">
    <text evidence="6">The sequence shown here is derived from an EMBL/GenBank/DDBJ whole genome shotgun (WGS) entry which is preliminary data.</text>
</comment>
<protein>
    <recommendedName>
        <fullName evidence="5">Rieske domain-containing protein</fullName>
    </recommendedName>
</protein>
<reference evidence="6" key="1">
    <citation type="submission" date="2020-10" db="EMBL/GenBank/DDBJ databases">
        <authorList>
            <person name="Gilroy R."/>
        </authorList>
    </citation>
    <scope>NUCLEOTIDE SEQUENCE</scope>
    <source>
        <strain evidence="6">G3-3990</strain>
    </source>
</reference>
<keyword evidence="3" id="KW-0408">Iron</keyword>
<dbReference type="InterPro" id="IPR017941">
    <property type="entry name" value="Rieske_2Fe-2S"/>
</dbReference>
<evidence type="ECO:0000256" key="1">
    <source>
        <dbReference type="ARBA" id="ARBA00022714"/>
    </source>
</evidence>
<evidence type="ECO:0000259" key="5">
    <source>
        <dbReference type="PROSITE" id="PS51296"/>
    </source>
</evidence>
<reference evidence="6" key="2">
    <citation type="journal article" date="2021" name="PeerJ">
        <title>Extensive microbial diversity within the chicken gut microbiome revealed by metagenomics and culture.</title>
        <authorList>
            <person name="Gilroy R."/>
            <person name="Ravi A."/>
            <person name="Getino M."/>
            <person name="Pursley I."/>
            <person name="Horton D.L."/>
            <person name="Alikhan N.F."/>
            <person name="Baker D."/>
            <person name="Gharbi K."/>
            <person name="Hall N."/>
            <person name="Watson M."/>
            <person name="Adriaenssens E.M."/>
            <person name="Foster-Nyarko E."/>
            <person name="Jarju S."/>
            <person name="Secka A."/>
            <person name="Antonio M."/>
            <person name="Oren A."/>
            <person name="Chaudhuri R.R."/>
            <person name="La Ragione R."/>
            <person name="Hildebrand F."/>
            <person name="Pallen M.J."/>
        </authorList>
    </citation>
    <scope>NUCLEOTIDE SEQUENCE</scope>
    <source>
        <strain evidence="6">G3-3990</strain>
    </source>
</reference>
<gene>
    <name evidence="6" type="ORF">IAA73_06640</name>
</gene>
<dbReference type="PROSITE" id="PS51296">
    <property type="entry name" value="RIESKE"/>
    <property type="match status" value="1"/>
</dbReference>
<dbReference type="Proteomes" id="UP000823641">
    <property type="component" value="Unassembled WGS sequence"/>
</dbReference>
<evidence type="ECO:0000256" key="2">
    <source>
        <dbReference type="ARBA" id="ARBA00022723"/>
    </source>
</evidence>
<proteinExistence type="predicted"/>
<evidence type="ECO:0000313" key="6">
    <source>
        <dbReference type="EMBL" id="MBO8459989.1"/>
    </source>
</evidence>
<organism evidence="6 7">
    <name type="scientific">Candidatus Gallipaludibacter merdavium</name>
    <dbReference type="NCBI Taxonomy" id="2840839"/>
    <lineage>
        <taxon>Bacteria</taxon>
        <taxon>Pseudomonadati</taxon>
        <taxon>Bacteroidota</taxon>
        <taxon>Bacteroidia</taxon>
        <taxon>Bacteroidales</taxon>
        <taxon>Candidatus Gallipaludibacter</taxon>
    </lineage>
</organism>
<dbReference type="GO" id="GO:0046872">
    <property type="term" value="F:metal ion binding"/>
    <property type="evidence" value="ECO:0007669"/>
    <property type="project" value="UniProtKB-KW"/>
</dbReference>
<evidence type="ECO:0000256" key="4">
    <source>
        <dbReference type="ARBA" id="ARBA00023014"/>
    </source>
</evidence>
<dbReference type="InterPro" id="IPR036922">
    <property type="entry name" value="Rieske_2Fe-2S_sf"/>
</dbReference>
<keyword evidence="1" id="KW-0001">2Fe-2S</keyword>
<feature type="domain" description="Rieske" evidence="5">
    <location>
        <begin position="20"/>
        <end position="117"/>
    </location>
</feature>
<keyword evidence="4" id="KW-0411">Iron-sulfur</keyword>
<sequence>MPVSLQLNLLTEYPHLKDNPNQCVIIDKPRLITDRIGFGGVLVYSDFYADFHAFDLACPYEVKTDVRVEPDSVGHAICPVCGEVYDISLGTGVPTKGICKEPLKRYRTRLMNNVLYIDND</sequence>
<dbReference type="GO" id="GO:0051537">
    <property type="term" value="F:2 iron, 2 sulfur cluster binding"/>
    <property type="evidence" value="ECO:0007669"/>
    <property type="project" value="UniProtKB-KW"/>
</dbReference>
<dbReference type="AlphaFoldDB" id="A0A9D9HTH0"/>
<dbReference type="EMBL" id="JADIMG010000066">
    <property type="protein sequence ID" value="MBO8459989.1"/>
    <property type="molecule type" value="Genomic_DNA"/>
</dbReference>
<accession>A0A9D9HTH0</accession>